<name>A0ABW1BGR1_9ACTN</name>
<feature type="compositionally biased region" description="Low complexity" evidence="7">
    <location>
        <begin position="10"/>
        <end position="45"/>
    </location>
</feature>
<evidence type="ECO:0000256" key="1">
    <source>
        <dbReference type="ARBA" id="ARBA00004613"/>
    </source>
</evidence>
<comment type="similarity">
    <text evidence="2">Belongs to the protease inhibitor I16 (SSI) family.</text>
</comment>
<gene>
    <name evidence="9" type="ORF">ACFQGO_32940</name>
</gene>
<dbReference type="PROSITE" id="PS51318">
    <property type="entry name" value="TAT"/>
    <property type="match status" value="1"/>
</dbReference>
<evidence type="ECO:0000313" key="9">
    <source>
        <dbReference type="EMBL" id="MFC5812265.1"/>
    </source>
</evidence>
<keyword evidence="3" id="KW-0964">Secreted</keyword>
<comment type="subcellular location">
    <subcellularLocation>
        <location evidence="1">Secreted</location>
    </subcellularLocation>
</comment>
<feature type="domain" description="Subtilisin inhibitor" evidence="8">
    <location>
        <begin position="122"/>
        <end position="187"/>
    </location>
</feature>
<evidence type="ECO:0000256" key="6">
    <source>
        <dbReference type="ARBA" id="ARBA00023157"/>
    </source>
</evidence>
<keyword evidence="6" id="KW-1015">Disulfide bond</keyword>
<dbReference type="SUPFAM" id="SSF55399">
    <property type="entry name" value="Subtilisin inhibitor"/>
    <property type="match status" value="1"/>
</dbReference>
<dbReference type="InterPro" id="IPR006311">
    <property type="entry name" value="TAT_signal"/>
</dbReference>
<evidence type="ECO:0000259" key="8">
    <source>
        <dbReference type="Pfam" id="PF00720"/>
    </source>
</evidence>
<evidence type="ECO:0000256" key="5">
    <source>
        <dbReference type="ARBA" id="ARBA00022900"/>
    </source>
</evidence>
<dbReference type="Proteomes" id="UP001596112">
    <property type="component" value="Unassembled WGS sequence"/>
</dbReference>
<protein>
    <submittedName>
        <fullName evidence="9">SSI family serine proteinase inhibitor</fullName>
    </submittedName>
</protein>
<sequence length="213" mass="21681">MQSTPPTPPQASTATAAPTASTSAFAASRGAASGRPARPFAAGASRTATPGRSARRLLFGAASSLAAVAAGAFSPAVAPVAYAADAAPRIGDALPRTALPLPVGPEDRLVVTVRGAGDGVDGRFELRCHPDGGSHPHVRDACGQLDQRTVWGKDPFAPVAPGTMCTMLYGGPATAHVTGIWAGRPVDARFDRGNGCEIARWDSLVPVLPDLRQ</sequence>
<dbReference type="InterPro" id="IPR036819">
    <property type="entry name" value="Subtilisin_inhibitor-like_sf"/>
</dbReference>
<accession>A0ABW1BGR1</accession>
<evidence type="ECO:0000256" key="4">
    <source>
        <dbReference type="ARBA" id="ARBA00022690"/>
    </source>
</evidence>
<reference evidence="10" key="1">
    <citation type="journal article" date="2019" name="Int. J. Syst. Evol. Microbiol.">
        <title>The Global Catalogue of Microorganisms (GCM) 10K type strain sequencing project: providing services to taxonomists for standard genome sequencing and annotation.</title>
        <authorList>
            <consortium name="The Broad Institute Genomics Platform"/>
            <consortium name="The Broad Institute Genome Sequencing Center for Infectious Disease"/>
            <person name="Wu L."/>
            <person name="Ma J."/>
        </authorList>
    </citation>
    <scope>NUCLEOTIDE SEQUENCE [LARGE SCALE GENOMIC DNA]</scope>
    <source>
        <strain evidence="10">JCM 9918</strain>
    </source>
</reference>
<evidence type="ECO:0000256" key="7">
    <source>
        <dbReference type="SAM" id="MobiDB-lite"/>
    </source>
</evidence>
<keyword evidence="5" id="KW-0722">Serine protease inhibitor</keyword>
<feature type="region of interest" description="Disordered" evidence="7">
    <location>
        <begin position="1"/>
        <end position="48"/>
    </location>
</feature>
<keyword evidence="10" id="KW-1185">Reference proteome</keyword>
<dbReference type="RefSeq" id="WP_272172683.1">
    <property type="nucleotide sequence ID" value="NZ_JAQOSL010000061.1"/>
</dbReference>
<dbReference type="Gene3D" id="3.30.350.10">
    <property type="entry name" value="Subtilisin inhibitor-like"/>
    <property type="match status" value="1"/>
</dbReference>
<evidence type="ECO:0000256" key="3">
    <source>
        <dbReference type="ARBA" id="ARBA00022525"/>
    </source>
</evidence>
<dbReference type="Pfam" id="PF00720">
    <property type="entry name" value="SSI"/>
    <property type="match status" value="1"/>
</dbReference>
<organism evidence="9 10">
    <name type="scientific">Streptomyces heilongjiangensis</name>
    <dbReference type="NCBI Taxonomy" id="945052"/>
    <lineage>
        <taxon>Bacteria</taxon>
        <taxon>Bacillati</taxon>
        <taxon>Actinomycetota</taxon>
        <taxon>Actinomycetes</taxon>
        <taxon>Kitasatosporales</taxon>
        <taxon>Streptomycetaceae</taxon>
        <taxon>Streptomyces</taxon>
    </lineage>
</organism>
<evidence type="ECO:0000313" key="10">
    <source>
        <dbReference type="Proteomes" id="UP001596112"/>
    </source>
</evidence>
<dbReference type="InterPro" id="IPR023549">
    <property type="entry name" value="Subtilisin_inhibitor"/>
</dbReference>
<dbReference type="EMBL" id="JBHSNZ010000032">
    <property type="protein sequence ID" value="MFC5812265.1"/>
    <property type="molecule type" value="Genomic_DNA"/>
</dbReference>
<keyword evidence="4" id="KW-0646">Protease inhibitor</keyword>
<comment type="caution">
    <text evidence="9">The sequence shown here is derived from an EMBL/GenBank/DDBJ whole genome shotgun (WGS) entry which is preliminary data.</text>
</comment>
<evidence type="ECO:0000256" key="2">
    <source>
        <dbReference type="ARBA" id="ARBA00010472"/>
    </source>
</evidence>
<proteinExistence type="inferred from homology"/>